<feature type="transmembrane region" description="Helical" evidence="2">
    <location>
        <begin position="177"/>
        <end position="195"/>
    </location>
</feature>
<sequence length="280" mass="29701">MVRSSVCRSWGTDPTVVHRGAGNRRARPSDYLFVSCELFREALSARIDGESGPLPAEKVDQHLDACAACRRWYEDGVALRRSMLLRAAPAVPDLTAVILENSPPPAREKWGLRMALGVVALVQCALAFAQLLGMDTGTHGGHAGVLDGHLVNEGAAWNLAVGIGLLWAALRTKAAGGQLPLIGGFVLVLTVISVADVVGDRVTPERLASHGFVVLGLVLLVAVHRAHRADHSPGPVLADAERTRESVVTTDGALALLDTAEATGPDRRSRRRPTGQHRAA</sequence>
<feature type="region of interest" description="Disordered" evidence="1">
    <location>
        <begin position="257"/>
        <end position="280"/>
    </location>
</feature>
<dbReference type="Proteomes" id="UP001501116">
    <property type="component" value="Unassembled WGS sequence"/>
</dbReference>
<comment type="caution">
    <text evidence="4">The sequence shown here is derived from an EMBL/GenBank/DDBJ whole genome shotgun (WGS) entry which is preliminary data.</text>
</comment>
<dbReference type="Pfam" id="PF13490">
    <property type="entry name" value="zf-HC2"/>
    <property type="match status" value="1"/>
</dbReference>
<keyword evidence="2" id="KW-0472">Membrane</keyword>
<evidence type="ECO:0000313" key="4">
    <source>
        <dbReference type="EMBL" id="GAA1958027.1"/>
    </source>
</evidence>
<feature type="transmembrane region" description="Helical" evidence="2">
    <location>
        <begin position="154"/>
        <end position="170"/>
    </location>
</feature>
<evidence type="ECO:0000259" key="3">
    <source>
        <dbReference type="Pfam" id="PF13490"/>
    </source>
</evidence>
<evidence type="ECO:0000256" key="2">
    <source>
        <dbReference type="SAM" id="Phobius"/>
    </source>
</evidence>
<dbReference type="InterPro" id="IPR027383">
    <property type="entry name" value="Znf_put"/>
</dbReference>
<evidence type="ECO:0000313" key="5">
    <source>
        <dbReference type="Proteomes" id="UP001501116"/>
    </source>
</evidence>
<proteinExistence type="predicted"/>
<organism evidence="4 5">
    <name type="scientific">Amycolatopsis minnesotensis</name>
    <dbReference type="NCBI Taxonomy" id="337894"/>
    <lineage>
        <taxon>Bacteria</taxon>
        <taxon>Bacillati</taxon>
        <taxon>Actinomycetota</taxon>
        <taxon>Actinomycetes</taxon>
        <taxon>Pseudonocardiales</taxon>
        <taxon>Pseudonocardiaceae</taxon>
        <taxon>Amycolatopsis</taxon>
    </lineage>
</organism>
<dbReference type="EMBL" id="BAAANN010000010">
    <property type="protein sequence ID" value="GAA1958027.1"/>
    <property type="molecule type" value="Genomic_DNA"/>
</dbReference>
<feature type="compositionally biased region" description="Basic residues" evidence="1">
    <location>
        <begin position="268"/>
        <end position="280"/>
    </location>
</feature>
<name>A0ABN2QTW9_9PSEU</name>
<keyword evidence="5" id="KW-1185">Reference proteome</keyword>
<gene>
    <name evidence="4" type="ORF">GCM10009754_30370</name>
</gene>
<protein>
    <submittedName>
        <fullName evidence="4">Zf-HC2 domain-containing protein</fullName>
    </submittedName>
</protein>
<keyword evidence="2" id="KW-0812">Transmembrane</keyword>
<feature type="transmembrane region" description="Helical" evidence="2">
    <location>
        <begin position="114"/>
        <end position="134"/>
    </location>
</feature>
<feature type="transmembrane region" description="Helical" evidence="2">
    <location>
        <begin position="207"/>
        <end position="223"/>
    </location>
</feature>
<evidence type="ECO:0000256" key="1">
    <source>
        <dbReference type="SAM" id="MobiDB-lite"/>
    </source>
</evidence>
<accession>A0ABN2QTW9</accession>
<keyword evidence="2" id="KW-1133">Transmembrane helix</keyword>
<feature type="domain" description="Putative zinc-finger" evidence="3">
    <location>
        <begin position="36"/>
        <end position="70"/>
    </location>
</feature>
<reference evidence="4 5" key="1">
    <citation type="journal article" date="2019" name="Int. J. Syst. Evol. Microbiol.">
        <title>The Global Catalogue of Microorganisms (GCM) 10K type strain sequencing project: providing services to taxonomists for standard genome sequencing and annotation.</title>
        <authorList>
            <consortium name="The Broad Institute Genomics Platform"/>
            <consortium name="The Broad Institute Genome Sequencing Center for Infectious Disease"/>
            <person name="Wu L."/>
            <person name="Ma J."/>
        </authorList>
    </citation>
    <scope>NUCLEOTIDE SEQUENCE [LARGE SCALE GENOMIC DNA]</scope>
    <source>
        <strain evidence="4 5">JCM 14545</strain>
    </source>
</reference>